<name>A0AAE0STH8_9BIVA</name>
<comment type="caution">
    <text evidence="1">The sequence shown here is derived from an EMBL/GenBank/DDBJ whole genome shotgun (WGS) entry which is preliminary data.</text>
</comment>
<reference evidence="1" key="3">
    <citation type="submission" date="2023-05" db="EMBL/GenBank/DDBJ databases">
        <authorList>
            <person name="Smith C.H."/>
        </authorList>
    </citation>
    <scope>NUCLEOTIDE SEQUENCE</scope>
    <source>
        <strain evidence="1">CHS0354</strain>
        <tissue evidence="1">Mantle</tissue>
    </source>
</reference>
<keyword evidence="2" id="KW-1185">Reference proteome</keyword>
<evidence type="ECO:0000313" key="2">
    <source>
        <dbReference type="Proteomes" id="UP001195483"/>
    </source>
</evidence>
<evidence type="ECO:0000313" key="1">
    <source>
        <dbReference type="EMBL" id="KAK3597355.1"/>
    </source>
</evidence>
<dbReference type="EMBL" id="JAEAOA010002037">
    <property type="protein sequence ID" value="KAK3597355.1"/>
    <property type="molecule type" value="Genomic_DNA"/>
</dbReference>
<proteinExistence type="predicted"/>
<dbReference type="AlphaFoldDB" id="A0AAE0STH8"/>
<dbReference type="Proteomes" id="UP001195483">
    <property type="component" value="Unassembled WGS sequence"/>
</dbReference>
<reference evidence="1" key="1">
    <citation type="journal article" date="2021" name="Genome Biol. Evol.">
        <title>A High-Quality Reference Genome for a Parasitic Bivalve with Doubly Uniparental Inheritance (Bivalvia: Unionida).</title>
        <authorList>
            <person name="Smith C.H."/>
        </authorList>
    </citation>
    <scope>NUCLEOTIDE SEQUENCE</scope>
    <source>
        <strain evidence="1">CHS0354</strain>
    </source>
</reference>
<organism evidence="1 2">
    <name type="scientific">Potamilus streckersoni</name>
    <dbReference type="NCBI Taxonomy" id="2493646"/>
    <lineage>
        <taxon>Eukaryota</taxon>
        <taxon>Metazoa</taxon>
        <taxon>Spiralia</taxon>
        <taxon>Lophotrochozoa</taxon>
        <taxon>Mollusca</taxon>
        <taxon>Bivalvia</taxon>
        <taxon>Autobranchia</taxon>
        <taxon>Heteroconchia</taxon>
        <taxon>Palaeoheterodonta</taxon>
        <taxon>Unionida</taxon>
        <taxon>Unionoidea</taxon>
        <taxon>Unionidae</taxon>
        <taxon>Ambleminae</taxon>
        <taxon>Lampsilini</taxon>
        <taxon>Potamilus</taxon>
    </lineage>
</organism>
<accession>A0AAE0STH8</accession>
<gene>
    <name evidence="1" type="ORF">CHS0354_034598</name>
</gene>
<reference evidence="1" key="2">
    <citation type="journal article" date="2021" name="Genome Biol. Evol.">
        <title>Developing a high-quality reference genome for a parasitic bivalve with doubly uniparental inheritance (Bivalvia: Unionida).</title>
        <authorList>
            <person name="Smith C.H."/>
        </authorList>
    </citation>
    <scope>NUCLEOTIDE SEQUENCE</scope>
    <source>
        <strain evidence="1">CHS0354</strain>
        <tissue evidence="1">Mantle</tissue>
    </source>
</reference>
<protein>
    <submittedName>
        <fullName evidence="1">Uncharacterized protein</fullName>
    </submittedName>
</protein>
<sequence>MDGSILNTVPKRIPTRSVWEQVRCILNCTGKGFSTRLSRTFLTSKDSKGVSVDTPLTGVGPRKGHQMRTSWWPALQNVFSSTSKLALPWK</sequence>